<keyword evidence="2" id="KW-0472">Membrane</keyword>
<evidence type="ECO:0000256" key="2">
    <source>
        <dbReference type="SAM" id="Phobius"/>
    </source>
</evidence>
<name>A0ABS1LAK8_9ACTN</name>
<accession>A0ABS1LAK8</accession>
<reference evidence="3 4" key="1">
    <citation type="submission" date="2021-01" db="EMBL/GenBank/DDBJ databases">
        <title>Genome seq and assembly of Nocardiodes sp. G10.</title>
        <authorList>
            <person name="Chhetri G."/>
        </authorList>
    </citation>
    <scope>NUCLEOTIDE SEQUENCE [LARGE SCALE GENOMIC DNA]</scope>
    <source>
        <strain evidence="3 4">G10</strain>
    </source>
</reference>
<proteinExistence type="predicted"/>
<dbReference type="InterPro" id="IPR011047">
    <property type="entry name" value="Quinoprotein_ADH-like_sf"/>
</dbReference>
<feature type="region of interest" description="Disordered" evidence="1">
    <location>
        <begin position="1"/>
        <end position="32"/>
    </location>
</feature>
<comment type="caution">
    <text evidence="3">The sequence shown here is derived from an EMBL/GenBank/DDBJ whole genome shotgun (WGS) entry which is preliminary data.</text>
</comment>
<evidence type="ECO:0000313" key="4">
    <source>
        <dbReference type="Proteomes" id="UP000636918"/>
    </source>
</evidence>
<dbReference type="Proteomes" id="UP000636918">
    <property type="component" value="Unassembled WGS sequence"/>
</dbReference>
<keyword evidence="4" id="KW-1185">Reference proteome</keyword>
<gene>
    <name evidence="3" type="ORF">JI751_13930</name>
</gene>
<dbReference type="RefSeq" id="WP_201937759.1">
    <property type="nucleotide sequence ID" value="NZ_JAERSG010000004.1"/>
</dbReference>
<keyword evidence="2" id="KW-1133">Transmembrane helix</keyword>
<sequence length="394" mass="40500">MNLPPELQHEVAARAPQPGFDAVTARADARRRRRRTTIASGIAGAVVVAGVAAVAGGSGGDGRTPEPASPAPSPWDGTSTPDDRLPSDVVAVLDDDQVQLWSVTGGEGGAEAALWRGCDDDPCQFALVTRDGDDVFGEKLGASYPRVSPVPGGWLVQDARGTFRISPAGERSEIVDTGPGGGDVMAGDTAVQTDDGWRLLRGDKLVPLPSDAPTAFVSGAYVTPDGGLVVAGSGQQGPEVVTVGPDGETTMSSWPDSDRTIVVAGNGEHVARVSLGDAPDGSIPVLDVEVSHDGGRAWVATVNLDTEGGDRVQDMSSLAVGADGTTYLTTATHHLVRIDDEGFATPVQLSAFDTGVFTSGDKVCLVGERGRYDALLCSPDGLTEWADQPLPGLG</sequence>
<organism evidence="3 4">
    <name type="scientific">Nocardioides baculatus</name>
    <dbReference type="NCBI Taxonomy" id="2801337"/>
    <lineage>
        <taxon>Bacteria</taxon>
        <taxon>Bacillati</taxon>
        <taxon>Actinomycetota</taxon>
        <taxon>Actinomycetes</taxon>
        <taxon>Propionibacteriales</taxon>
        <taxon>Nocardioidaceae</taxon>
        <taxon>Nocardioides</taxon>
    </lineage>
</organism>
<feature type="region of interest" description="Disordered" evidence="1">
    <location>
        <begin position="57"/>
        <end position="85"/>
    </location>
</feature>
<dbReference type="EMBL" id="JAERSG010000004">
    <property type="protein sequence ID" value="MBL0748714.1"/>
    <property type="molecule type" value="Genomic_DNA"/>
</dbReference>
<feature type="transmembrane region" description="Helical" evidence="2">
    <location>
        <begin position="36"/>
        <end position="57"/>
    </location>
</feature>
<keyword evidence="2" id="KW-0812">Transmembrane</keyword>
<evidence type="ECO:0008006" key="5">
    <source>
        <dbReference type="Google" id="ProtNLM"/>
    </source>
</evidence>
<evidence type="ECO:0000313" key="3">
    <source>
        <dbReference type="EMBL" id="MBL0748714.1"/>
    </source>
</evidence>
<protein>
    <recommendedName>
        <fullName evidence="5">Exo-alpha-sialidase</fullName>
    </recommendedName>
</protein>
<evidence type="ECO:0000256" key="1">
    <source>
        <dbReference type="SAM" id="MobiDB-lite"/>
    </source>
</evidence>
<dbReference type="SUPFAM" id="SSF50998">
    <property type="entry name" value="Quinoprotein alcohol dehydrogenase-like"/>
    <property type="match status" value="1"/>
</dbReference>